<dbReference type="OrthoDB" id="411632at2759"/>
<keyword evidence="2" id="KW-1185">Reference proteome</keyword>
<sequence>MPFPSSQHLIRLLILLACSVFLLFLLSLRHDRDQITAASFPATLSSPEASTIAEGPLPKILLVSAFFPFSKSKHTMQEYEQWLSRFLQPITTDVYFYAPPEIEPLVRKCRGDLPITIDTTYASPFDIPPLAGRRQRYEEMHSQDREKFRHSPELYAVWNAKPFFLDDALNRVSHSQKYDYAFWNDAGSFRARHDYTHWPDPARVQHLWQQASLLSHQPPADLLFFPLTGVPHPSMRHWTQDHGPIDNEVSEGSFFGGSPSTVSWWRQTFYNYHDYYLQLGLFVGKDQTLINAIFLLFPSRIFAVWLGDPDAPAHNGLLPLVDQGPLGNCGPEWFYYQFWLASPAERSGMHDIWESNARWSWSWWKKREKCRLTRLSTMTDLLKHRFGPDWEPPIHTITS</sequence>
<evidence type="ECO:0000313" key="2">
    <source>
        <dbReference type="Proteomes" id="UP000636479"/>
    </source>
</evidence>
<reference evidence="1" key="1">
    <citation type="submission" date="2020-05" db="EMBL/GenBank/DDBJ databases">
        <title>Mycena genomes resolve the evolution of fungal bioluminescence.</title>
        <authorList>
            <person name="Tsai I.J."/>
        </authorList>
    </citation>
    <scope>NUCLEOTIDE SEQUENCE</scope>
    <source>
        <strain evidence="1">171206Taipei</strain>
    </source>
</reference>
<dbReference type="RefSeq" id="XP_037218521.1">
    <property type="nucleotide sequence ID" value="XM_037365279.1"/>
</dbReference>
<accession>A0A8H6W2D1</accession>
<dbReference type="AlphaFoldDB" id="A0A8H6W2D1"/>
<dbReference type="GeneID" id="59347795"/>
<evidence type="ECO:0000313" key="1">
    <source>
        <dbReference type="EMBL" id="KAF7299133.1"/>
    </source>
</evidence>
<comment type="caution">
    <text evidence="1">The sequence shown here is derived from an EMBL/GenBank/DDBJ whole genome shotgun (WGS) entry which is preliminary data.</text>
</comment>
<protein>
    <submittedName>
        <fullName evidence="1">Uncharacterized protein</fullName>
    </submittedName>
</protein>
<name>A0A8H6W2D1_9AGAR</name>
<organism evidence="1 2">
    <name type="scientific">Mycena indigotica</name>
    <dbReference type="NCBI Taxonomy" id="2126181"/>
    <lineage>
        <taxon>Eukaryota</taxon>
        <taxon>Fungi</taxon>
        <taxon>Dikarya</taxon>
        <taxon>Basidiomycota</taxon>
        <taxon>Agaricomycotina</taxon>
        <taxon>Agaricomycetes</taxon>
        <taxon>Agaricomycetidae</taxon>
        <taxon>Agaricales</taxon>
        <taxon>Marasmiineae</taxon>
        <taxon>Mycenaceae</taxon>
        <taxon>Mycena</taxon>
    </lineage>
</organism>
<gene>
    <name evidence="1" type="ORF">MIND_00861800</name>
</gene>
<dbReference type="Proteomes" id="UP000636479">
    <property type="component" value="Unassembled WGS sequence"/>
</dbReference>
<dbReference type="EMBL" id="JACAZF010000007">
    <property type="protein sequence ID" value="KAF7299133.1"/>
    <property type="molecule type" value="Genomic_DNA"/>
</dbReference>
<proteinExistence type="predicted"/>